<gene>
    <name evidence="2" type="ORF">HNY73_000477</name>
</gene>
<accession>A0A8T0G208</accession>
<dbReference type="AlphaFoldDB" id="A0A8T0G208"/>
<reference evidence="2" key="2">
    <citation type="submission" date="2020-06" db="EMBL/GenBank/DDBJ databases">
        <authorList>
            <person name="Sheffer M."/>
        </authorList>
    </citation>
    <scope>NUCLEOTIDE SEQUENCE</scope>
</reference>
<evidence type="ECO:0000313" key="3">
    <source>
        <dbReference type="Proteomes" id="UP000807504"/>
    </source>
</evidence>
<feature type="compositionally biased region" description="Basic and acidic residues" evidence="1">
    <location>
        <begin position="212"/>
        <end position="227"/>
    </location>
</feature>
<evidence type="ECO:0000313" key="2">
    <source>
        <dbReference type="EMBL" id="KAF8796050.1"/>
    </source>
</evidence>
<dbReference type="EMBL" id="JABXBU010000001">
    <property type="protein sequence ID" value="KAF8796050.1"/>
    <property type="molecule type" value="Genomic_DNA"/>
</dbReference>
<feature type="compositionally biased region" description="Polar residues" evidence="1">
    <location>
        <begin position="303"/>
        <end position="321"/>
    </location>
</feature>
<protein>
    <submittedName>
        <fullName evidence="2">Uncharacterized protein</fullName>
    </submittedName>
</protein>
<organism evidence="2 3">
    <name type="scientific">Argiope bruennichi</name>
    <name type="common">Wasp spider</name>
    <name type="synonym">Aranea bruennichi</name>
    <dbReference type="NCBI Taxonomy" id="94029"/>
    <lineage>
        <taxon>Eukaryota</taxon>
        <taxon>Metazoa</taxon>
        <taxon>Ecdysozoa</taxon>
        <taxon>Arthropoda</taxon>
        <taxon>Chelicerata</taxon>
        <taxon>Arachnida</taxon>
        <taxon>Araneae</taxon>
        <taxon>Araneomorphae</taxon>
        <taxon>Entelegynae</taxon>
        <taxon>Araneoidea</taxon>
        <taxon>Araneidae</taxon>
        <taxon>Argiope</taxon>
    </lineage>
</organism>
<evidence type="ECO:0000256" key="1">
    <source>
        <dbReference type="SAM" id="MobiDB-lite"/>
    </source>
</evidence>
<feature type="region of interest" description="Disordered" evidence="1">
    <location>
        <begin position="207"/>
        <end position="241"/>
    </location>
</feature>
<sequence length="417" mass="46222">MAFLNRALKIDLFSLTEELGIETDPSNKVVDLIRKIKEFPDIDLDFVKDRYEVIVEERKTEKERGVEAELQAERQREREFELERLRISNSSEINSSHSSRNENSRPRRDIKHLMPKFDSASVDIVTRNYVSNADFTGEVIWVKQPLDLDLRCLPLARVKLNSPEFGEVVTKAAIVDSSLDQGIYLLSNATAELLNKRISIATVNAGTTRSQKKGENAKGDGKARRIESGTGGHQYKAPNNVMNNIVPDSASLRSATRSPTIDMSTNRNMFNVSTAVSTAINSTPVIAVPPMSTTGVIGKHGQPQGSALPTNRMTATSGKTSQYSVPQHSRLIFNLDNKSLITCNLSNSSSTNVVSKCCKKCSSSTNSNCCCCSSSVSITLSPTYQRLGLQLLLKLHRSLNKKLELDHKPVCWFLEEN</sequence>
<feature type="region of interest" description="Disordered" evidence="1">
    <location>
        <begin position="297"/>
        <end position="321"/>
    </location>
</feature>
<proteinExistence type="predicted"/>
<name>A0A8T0G208_ARGBR</name>
<comment type="caution">
    <text evidence="2">The sequence shown here is derived from an EMBL/GenBank/DDBJ whole genome shotgun (WGS) entry which is preliminary data.</text>
</comment>
<keyword evidence="3" id="KW-1185">Reference proteome</keyword>
<dbReference type="Proteomes" id="UP000807504">
    <property type="component" value="Unassembled WGS sequence"/>
</dbReference>
<reference evidence="2" key="1">
    <citation type="journal article" date="2020" name="bioRxiv">
        <title>Chromosome-level reference genome of the European wasp spider Argiope bruennichi: a resource for studies on range expansion and evolutionary adaptation.</title>
        <authorList>
            <person name="Sheffer M.M."/>
            <person name="Hoppe A."/>
            <person name="Krehenwinkel H."/>
            <person name="Uhl G."/>
            <person name="Kuss A.W."/>
            <person name="Jensen L."/>
            <person name="Jensen C."/>
            <person name="Gillespie R.G."/>
            <person name="Hoff K.J."/>
            <person name="Prost S."/>
        </authorList>
    </citation>
    <scope>NUCLEOTIDE SEQUENCE</scope>
</reference>